<keyword evidence="2" id="KW-0472">Membrane</keyword>
<feature type="transmembrane region" description="Helical" evidence="2">
    <location>
        <begin position="128"/>
        <end position="150"/>
    </location>
</feature>
<gene>
    <name evidence="4" type="ORF">PZA18_07940</name>
</gene>
<feature type="transmembrane region" description="Helical" evidence="2">
    <location>
        <begin position="156"/>
        <end position="179"/>
    </location>
</feature>
<dbReference type="RefSeq" id="WP_284100284.1">
    <property type="nucleotide sequence ID" value="NZ_JARRAF010000007.1"/>
</dbReference>
<dbReference type="InterPro" id="IPR050640">
    <property type="entry name" value="Bact_2-comp_sensor_kinase"/>
</dbReference>
<dbReference type="PROSITE" id="PS50109">
    <property type="entry name" value="HIS_KIN"/>
    <property type="match status" value="1"/>
</dbReference>
<evidence type="ECO:0000256" key="2">
    <source>
        <dbReference type="SAM" id="Phobius"/>
    </source>
</evidence>
<keyword evidence="5" id="KW-1185">Reference proteome</keyword>
<keyword evidence="4" id="KW-0418">Kinase</keyword>
<dbReference type="InterPro" id="IPR003594">
    <property type="entry name" value="HATPase_dom"/>
</dbReference>
<feature type="domain" description="Histidine kinase" evidence="3">
    <location>
        <begin position="312"/>
        <end position="404"/>
    </location>
</feature>
<name>A0ABT7DV81_9NEIS</name>
<dbReference type="InterPro" id="IPR005467">
    <property type="entry name" value="His_kinase_dom"/>
</dbReference>
<evidence type="ECO:0000256" key="1">
    <source>
        <dbReference type="SAM" id="Coils"/>
    </source>
</evidence>
<dbReference type="Gene3D" id="3.30.565.10">
    <property type="entry name" value="Histidine kinase-like ATPase, C-terminal domain"/>
    <property type="match status" value="1"/>
</dbReference>
<reference evidence="4" key="1">
    <citation type="submission" date="2023-03" db="EMBL/GenBank/DDBJ databases">
        <title>Chitinimonas shenzhenensis gen. nov., sp. nov., a novel member of family Burkholderiaceae isolated from activated sludge collected in Shen Zhen, China.</title>
        <authorList>
            <person name="Wang X."/>
        </authorList>
    </citation>
    <scope>NUCLEOTIDE SEQUENCE</scope>
    <source>
        <strain evidence="4">DQS-5</strain>
    </source>
</reference>
<evidence type="ECO:0000259" key="3">
    <source>
        <dbReference type="PROSITE" id="PS50109"/>
    </source>
</evidence>
<dbReference type="Proteomes" id="UP001172778">
    <property type="component" value="Unassembled WGS sequence"/>
</dbReference>
<dbReference type="EMBL" id="JARRAF010000007">
    <property type="protein sequence ID" value="MDK2123975.1"/>
    <property type="molecule type" value="Genomic_DNA"/>
</dbReference>
<evidence type="ECO:0000313" key="5">
    <source>
        <dbReference type="Proteomes" id="UP001172778"/>
    </source>
</evidence>
<keyword evidence="4" id="KW-0808">Transferase</keyword>
<feature type="transmembrane region" description="Helical" evidence="2">
    <location>
        <begin position="65"/>
        <end position="86"/>
    </location>
</feature>
<keyword evidence="2" id="KW-1133">Transmembrane helix</keyword>
<dbReference type="GO" id="GO:0016301">
    <property type="term" value="F:kinase activity"/>
    <property type="evidence" value="ECO:0007669"/>
    <property type="project" value="UniProtKB-KW"/>
</dbReference>
<sequence length="406" mass="44559">MMLRRLINGYQRYELELLAAIEGRVPAGDWQQVGNRTRHAFADLSQIERQQLSSLVRRYQGWQGVWFLIRLIAAASLIGLCIHLGWPQLFGLLEAIAIANAFALVTGMALLVGWVDYRRIMAYRSRRLVLLGILWAAGVLAGATGVLLLLGKSPSILFGLVGRVVLIGGTIGGLAYIGLTMLVSMLRNREYQALSEQLRAEAEHERLERQLSDSRLKLLLAQIEPHFLFNTLGAVQQLAEHGAPRAAALTADLIVFLRSSMTQLRADKVSLADDFKQAEAYLRVMQVRLGNRLRFELHLPETLASHQIPSMLLLTLVENAIKHGIEPALRGGAVIITASQQDACLILRVEDTGVGLKDKISESGVGLANIRERLHLVYDSSADLTLAAGEEAGAIATLSLPLHHTA</sequence>
<feature type="coiled-coil region" evidence="1">
    <location>
        <begin position="188"/>
        <end position="217"/>
    </location>
</feature>
<dbReference type="Pfam" id="PF06580">
    <property type="entry name" value="His_kinase"/>
    <property type="match status" value="1"/>
</dbReference>
<protein>
    <submittedName>
        <fullName evidence="4">Histidine kinase</fullName>
    </submittedName>
</protein>
<feature type="transmembrane region" description="Helical" evidence="2">
    <location>
        <begin position="92"/>
        <end position="116"/>
    </location>
</feature>
<dbReference type="PANTHER" id="PTHR34220">
    <property type="entry name" value="SENSOR HISTIDINE KINASE YPDA"/>
    <property type="match status" value="1"/>
</dbReference>
<proteinExistence type="predicted"/>
<dbReference type="PANTHER" id="PTHR34220:SF9">
    <property type="entry name" value="SIGNAL TRANSDUCTION HISTIDINE KINASE INTERNAL REGION DOMAIN-CONTAINING PROTEIN"/>
    <property type="match status" value="1"/>
</dbReference>
<evidence type="ECO:0000313" key="4">
    <source>
        <dbReference type="EMBL" id="MDK2123975.1"/>
    </source>
</evidence>
<organism evidence="4 5">
    <name type="scientific">Parachitinimonas caeni</name>
    <dbReference type="NCBI Taxonomy" id="3031301"/>
    <lineage>
        <taxon>Bacteria</taxon>
        <taxon>Pseudomonadati</taxon>
        <taxon>Pseudomonadota</taxon>
        <taxon>Betaproteobacteria</taxon>
        <taxon>Neisseriales</taxon>
        <taxon>Chitinibacteraceae</taxon>
        <taxon>Parachitinimonas</taxon>
    </lineage>
</organism>
<keyword evidence="1" id="KW-0175">Coiled coil</keyword>
<dbReference type="SUPFAM" id="SSF55874">
    <property type="entry name" value="ATPase domain of HSP90 chaperone/DNA topoisomerase II/histidine kinase"/>
    <property type="match status" value="1"/>
</dbReference>
<accession>A0ABT7DV81</accession>
<dbReference type="InterPro" id="IPR010559">
    <property type="entry name" value="Sig_transdc_His_kin_internal"/>
</dbReference>
<dbReference type="SMART" id="SM00387">
    <property type="entry name" value="HATPase_c"/>
    <property type="match status" value="1"/>
</dbReference>
<dbReference type="Pfam" id="PF02518">
    <property type="entry name" value="HATPase_c"/>
    <property type="match status" value="1"/>
</dbReference>
<comment type="caution">
    <text evidence="4">The sequence shown here is derived from an EMBL/GenBank/DDBJ whole genome shotgun (WGS) entry which is preliminary data.</text>
</comment>
<dbReference type="InterPro" id="IPR036890">
    <property type="entry name" value="HATPase_C_sf"/>
</dbReference>
<keyword evidence="2" id="KW-0812">Transmembrane</keyword>